<accession>A0A4R8G344</accession>
<dbReference type="RefSeq" id="WP_134017002.1">
    <property type="nucleotide sequence ID" value="NZ_SOEC01000004.1"/>
</dbReference>
<proteinExistence type="predicted"/>
<reference evidence="1 2" key="1">
    <citation type="submission" date="2019-03" db="EMBL/GenBank/DDBJ databases">
        <title>Freshwater and sediment microbial communities from various areas in North America, analyzing microbe dynamics in response to fracking.</title>
        <authorList>
            <person name="Lamendella R."/>
        </authorList>
    </citation>
    <scope>NUCLEOTIDE SEQUENCE [LARGE SCALE GENOMIC DNA]</scope>
    <source>
        <strain evidence="1 2">6_TX</strain>
    </source>
</reference>
<organism evidence="1 2">
    <name type="scientific">Modicisalibacter xianhensis</name>
    <dbReference type="NCBI Taxonomy" id="442341"/>
    <lineage>
        <taxon>Bacteria</taxon>
        <taxon>Pseudomonadati</taxon>
        <taxon>Pseudomonadota</taxon>
        <taxon>Gammaproteobacteria</taxon>
        <taxon>Oceanospirillales</taxon>
        <taxon>Halomonadaceae</taxon>
        <taxon>Modicisalibacter</taxon>
    </lineage>
</organism>
<evidence type="ECO:0000313" key="1">
    <source>
        <dbReference type="EMBL" id="TDX30883.1"/>
    </source>
</evidence>
<dbReference type="SUPFAM" id="SSF117074">
    <property type="entry name" value="Hypothetical protein PA1324"/>
    <property type="match status" value="1"/>
</dbReference>
<dbReference type="Proteomes" id="UP000294489">
    <property type="component" value="Unassembled WGS sequence"/>
</dbReference>
<dbReference type="AlphaFoldDB" id="A0A4R8G344"/>
<protein>
    <recommendedName>
        <fullName evidence="3">Carboxypeptidase regulatory-like domain-containing protein</fullName>
    </recommendedName>
</protein>
<evidence type="ECO:0008006" key="3">
    <source>
        <dbReference type="Google" id="ProtNLM"/>
    </source>
</evidence>
<dbReference type="EMBL" id="SOEC01000004">
    <property type="protein sequence ID" value="TDX30883.1"/>
    <property type="molecule type" value="Genomic_DNA"/>
</dbReference>
<dbReference type="PROSITE" id="PS51257">
    <property type="entry name" value="PROKAR_LIPOPROTEIN"/>
    <property type="match status" value="1"/>
</dbReference>
<dbReference type="OrthoDB" id="9795234at2"/>
<name>A0A4R8G344_9GAMM</name>
<sequence length="177" mass="18796">MKRWISVALIGSLLAGCQFIGTDRGDTAPPEIEDLGAPAPGVPERAERQVAFPEGEYAKLEKNGNAVLTGQLFVTTPSGQTVYGANETVSVAPATTYTAEAAEAALAGKVLEKQDPRAQEYTHYAKTDDRGYFKVTGLPSGVFYVGGRVSVPGGKRHVIIDQVRLSSGETAKITLDR</sequence>
<gene>
    <name evidence="1" type="ORF">DFO67_104142</name>
</gene>
<comment type="caution">
    <text evidence="1">The sequence shown here is derived from an EMBL/GenBank/DDBJ whole genome shotgun (WGS) entry which is preliminary data.</text>
</comment>
<evidence type="ECO:0000313" key="2">
    <source>
        <dbReference type="Proteomes" id="UP000294489"/>
    </source>
</evidence>